<feature type="transmembrane region" description="Helical" evidence="6">
    <location>
        <begin position="236"/>
        <end position="263"/>
    </location>
</feature>
<comment type="caution">
    <text evidence="7">The sequence shown here is derived from an EMBL/GenBank/DDBJ whole genome shotgun (WGS) entry which is preliminary data.</text>
</comment>
<feature type="transmembrane region" description="Helical" evidence="6">
    <location>
        <begin position="580"/>
        <end position="603"/>
    </location>
</feature>
<reference evidence="7 8" key="1">
    <citation type="submission" date="2017-09" db="EMBL/GenBank/DDBJ databases">
        <title>Genome sequencing of Besnoitia besnoiti strain Bb-Ger1.</title>
        <authorList>
            <person name="Schares G."/>
            <person name="Venepally P."/>
            <person name="Lorenzi H.A."/>
        </authorList>
    </citation>
    <scope>NUCLEOTIDE SEQUENCE [LARGE SCALE GENOMIC DNA]</scope>
    <source>
        <strain evidence="7 8">Bb-Ger1</strain>
    </source>
</reference>
<proteinExistence type="predicted"/>
<name>A0A2A9MM17_BESBE</name>
<evidence type="ECO:0000256" key="2">
    <source>
        <dbReference type="ARBA" id="ARBA00022692"/>
    </source>
</evidence>
<feature type="compositionally biased region" description="Basic and acidic residues" evidence="5">
    <location>
        <begin position="450"/>
        <end position="461"/>
    </location>
</feature>
<dbReference type="Proteomes" id="UP000224006">
    <property type="component" value="Chromosome III"/>
</dbReference>
<protein>
    <recommendedName>
        <fullName evidence="9">Sulfite exporter TauE/SafE protein</fullName>
    </recommendedName>
</protein>
<gene>
    <name evidence="7" type="ORF">BESB_047520</name>
</gene>
<feature type="transmembrane region" description="Helical" evidence="6">
    <location>
        <begin position="641"/>
        <end position="660"/>
    </location>
</feature>
<feature type="transmembrane region" description="Helical" evidence="6">
    <location>
        <begin position="672"/>
        <end position="694"/>
    </location>
</feature>
<comment type="subcellular location">
    <subcellularLocation>
        <location evidence="1">Membrane</location>
        <topology evidence="1">Multi-pass membrane protein</topology>
    </subcellularLocation>
</comment>
<evidence type="ECO:0008006" key="9">
    <source>
        <dbReference type="Google" id="ProtNLM"/>
    </source>
</evidence>
<dbReference type="VEuPathDB" id="ToxoDB:BESB_047520"/>
<evidence type="ECO:0000256" key="5">
    <source>
        <dbReference type="SAM" id="MobiDB-lite"/>
    </source>
</evidence>
<evidence type="ECO:0000256" key="1">
    <source>
        <dbReference type="ARBA" id="ARBA00004141"/>
    </source>
</evidence>
<dbReference type="KEGG" id="bbes:BESB_047520"/>
<evidence type="ECO:0000313" key="7">
    <source>
        <dbReference type="EMBL" id="PFH36560.1"/>
    </source>
</evidence>
<dbReference type="PANTHER" id="PTHR14255">
    <property type="entry name" value="CEREBLON"/>
    <property type="match status" value="1"/>
</dbReference>
<dbReference type="GO" id="GO:0016567">
    <property type="term" value="P:protein ubiquitination"/>
    <property type="evidence" value="ECO:0007669"/>
    <property type="project" value="TreeGrafter"/>
</dbReference>
<dbReference type="GO" id="GO:0016020">
    <property type="term" value="C:membrane"/>
    <property type="evidence" value="ECO:0007669"/>
    <property type="project" value="UniProtKB-SubCell"/>
</dbReference>
<feature type="transmembrane region" description="Helical" evidence="6">
    <location>
        <begin position="313"/>
        <end position="331"/>
    </location>
</feature>
<dbReference type="AlphaFoldDB" id="A0A2A9MM17"/>
<dbReference type="GO" id="GO:0031464">
    <property type="term" value="C:Cul4A-RING E3 ubiquitin ligase complex"/>
    <property type="evidence" value="ECO:0007669"/>
    <property type="project" value="TreeGrafter"/>
</dbReference>
<accession>A0A2A9MM17</accession>
<keyword evidence="4 6" id="KW-0472">Membrane</keyword>
<dbReference type="Pfam" id="PF01925">
    <property type="entry name" value="TauE"/>
    <property type="match status" value="2"/>
</dbReference>
<dbReference type="EMBL" id="NWUJ01000003">
    <property type="protein sequence ID" value="PFH36560.1"/>
    <property type="molecule type" value="Genomic_DNA"/>
</dbReference>
<dbReference type="InterPro" id="IPR002781">
    <property type="entry name" value="TM_pro_TauE-like"/>
</dbReference>
<dbReference type="STRING" id="94643.A0A2A9MM17"/>
<keyword evidence="2 6" id="KW-0812">Transmembrane</keyword>
<dbReference type="OrthoDB" id="1300299at2759"/>
<organism evidence="7 8">
    <name type="scientific">Besnoitia besnoiti</name>
    <name type="common">Apicomplexan protozoan</name>
    <dbReference type="NCBI Taxonomy" id="94643"/>
    <lineage>
        <taxon>Eukaryota</taxon>
        <taxon>Sar</taxon>
        <taxon>Alveolata</taxon>
        <taxon>Apicomplexa</taxon>
        <taxon>Conoidasida</taxon>
        <taxon>Coccidia</taxon>
        <taxon>Eucoccidiorida</taxon>
        <taxon>Eimeriorina</taxon>
        <taxon>Sarcocystidae</taxon>
        <taxon>Besnoitia</taxon>
    </lineage>
</organism>
<evidence type="ECO:0000256" key="3">
    <source>
        <dbReference type="ARBA" id="ARBA00022989"/>
    </source>
</evidence>
<keyword evidence="3 6" id="KW-1133">Transmembrane helix</keyword>
<evidence type="ECO:0000256" key="4">
    <source>
        <dbReference type="ARBA" id="ARBA00023136"/>
    </source>
</evidence>
<feature type="compositionally biased region" description="Basic and acidic residues" evidence="5">
    <location>
        <begin position="423"/>
        <end position="434"/>
    </location>
</feature>
<keyword evidence="8" id="KW-1185">Reference proteome</keyword>
<feature type="transmembrane region" description="Helical" evidence="6">
    <location>
        <begin position="492"/>
        <end position="508"/>
    </location>
</feature>
<feature type="transmembrane region" description="Helical" evidence="6">
    <location>
        <begin position="337"/>
        <end position="357"/>
    </location>
</feature>
<evidence type="ECO:0000313" key="8">
    <source>
        <dbReference type="Proteomes" id="UP000224006"/>
    </source>
</evidence>
<feature type="region of interest" description="Disordered" evidence="5">
    <location>
        <begin position="402"/>
        <end position="462"/>
    </location>
</feature>
<evidence type="ECO:0000256" key="6">
    <source>
        <dbReference type="SAM" id="Phobius"/>
    </source>
</evidence>
<dbReference type="RefSeq" id="XP_029220569.1">
    <property type="nucleotide sequence ID" value="XM_029363203.1"/>
</dbReference>
<dbReference type="GeneID" id="40309682"/>
<sequence length="712" mass="76794">MFLFAASLPLYGCEHSIFLSVLATPPQIAPLQRADRKCVHQSQREPVRPTAFGHGNECEDKGRAELPEEANSSLLRDCTPDAGLPPFPNVVALQANVSVTGCSGEVPAQEVRSGPPLGDIRLISGCPPFVQTCDQHGCNGRQRSASESGSDSEVYAFRFLLSSNRHHRQDNEGDYSSETPTLLKGMDARRRVIPGRTQGSPAAQSFLSICSAEAPVRRLSGLGSGERTLADLANGLAIFCVVIIAGVATVCVTAGTGGGAIFVPLMQLLMRFTTHEATATSQCLMTGSALAGLCINFVRRNPKADMPLIDMDMVLLLGPMQMCGSSAGVVVNHALPAWFIIALLVICLSYEIIKLLTRFRRSPRKPMDVTRVAAEDQAPPKTSCMPATSQVVDAAMPAGCRTPASDREGKAVSGTTTWQAAEPGRRGNDTKEEVTNGPEQCQPKVQLVPEHQELNPDERGEQGASYRQRYRCGECSRAAILYRWKRYDMTKWSVLLIIWIINLVVTFIKGGRRSTFHIVPFCSTAYWVVYAVGCLFLASVALLWGSFLTARHRKRIRLCIRRYSPIVYTSSNVQLLLTQAFLAGVLGAIMGIGGGMILGPILLLKGVPPSVSSALTSCLVLLSASTAATINLTSRMAPPSVSGVLFLVLFCTTLVGKSLLDSYIKKRHLERWLVALLIGVMVCSIGCSIAAGIIDGVNGPPSVQQFMDPCDR</sequence>
<feature type="transmembrane region" description="Helical" evidence="6">
    <location>
        <begin position="528"/>
        <end position="548"/>
    </location>
</feature>
<dbReference type="PANTHER" id="PTHR14255:SF3">
    <property type="entry name" value="SULFITE EXPORTER TAUE_SAFE FAMILY PROTEIN 5-RELATED"/>
    <property type="match status" value="1"/>
</dbReference>